<dbReference type="AlphaFoldDB" id="A0AAP0IW06"/>
<evidence type="ECO:0000313" key="4">
    <source>
        <dbReference type="EMBL" id="KAK9122803.1"/>
    </source>
</evidence>
<dbReference type="EMBL" id="JBBNAE010000005">
    <property type="protein sequence ID" value="KAK9122803.1"/>
    <property type="molecule type" value="Genomic_DNA"/>
</dbReference>
<keyword evidence="5" id="KW-1185">Reference proteome</keyword>
<feature type="repeat" description="PPR" evidence="2">
    <location>
        <begin position="125"/>
        <end position="160"/>
    </location>
</feature>
<evidence type="ECO:0000313" key="5">
    <source>
        <dbReference type="Proteomes" id="UP001417504"/>
    </source>
</evidence>
<dbReference type="PANTHER" id="PTHR47926:SF503">
    <property type="entry name" value="PENTATRICOPEPTIDE REPEAT-CONTAINING PROTEIN"/>
    <property type="match status" value="1"/>
</dbReference>
<feature type="repeat" description="PPR" evidence="2">
    <location>
        <begin position="196"/>
        <end position="226"/>
    </location>
</feature>
<dbReference type="Pfam" id="PF13041">
    <property type="entry name" value="PPR_2"/>
    <property type="match status" value="2"/>
</dbReference>
<dbReference type="PANTHER" id="PTHR47926">
    <property type="entry name" value="PENTATRICOPEPTIDE REPEAT-CONTAINING PROTEIN"/>
    <property type="match status" value="1"/>
</dbReference>
<dbReference type="NCBIfam" id="TIGR00756">
    <property type="entry name" value="PPR"/>
    <property type="match status" value="5"/>
</dbReference>
<name>A0AAP0IW06_9MAGN</name>
<dbReference type="GO" id="GO:0003723">
    <property type="term" value="F:RNA binding"/>
    <property type="evidence" value="ECO:0007669"/>
    <property type="project" value="InterPro"/>
</dbReference>
<evidence type="ECO:0000259" key="3">
    <source>
        <dbReference type="Pfam" id="PF14432"/>
    </source>
</evidence>
<dbReference type="Pfam" id="PF01535">
    <property type="entry name" value="PPR"/>
    <property type="match status" value="3"/>
</dbReference>
<feature type="repeat" description="PPR" evidence="2">
    <location>
        <begin position="227"/>
        <end position="261"/>
    </location>
</feature>
<dbReference type="Proteomes" id="UP001417504">
    <property type="component" value="Unassembled WGS sequence"/>
</dbReference>
<dbReference type="InterPro" id="IPR032867">
    <property type="entry name" value="DYW_dom"/>
</dbReference>
<reference evidence="4 5" key="1">
    <citation type="submission" date="2024-01" db="EMBL/GenBank/DDBJ databases">
        <title>Genome assemblies of Stephania.</title>
        <authorList>
            <person name="Yang L."/>
        </authorList>
    </citation>
    <scope>NUCLEOTIDE SEQUENCE [LARGE SCALE GENOMIC DNA]</scope>
    <source>
        <strain evidence="4">QJT</strain>
        <tissue evidence="4">Leaf</tissue>
    </source>
</reference>
<protein>
    <recommendedName>
        <fullName evidence="3">DYW domain-containing protein</fullName>
    </recommendedName>
</protein>
<dbReference type="InterPro" id="IPR002885">
    <property type="entry name" value="PPR_rpt"/>
</dbReference>
<proteinExistence type="predicted"/>
<gene>
    <name evidence="4" type="ORF">Sjap_012405</name>
</gene>
<dbReference type="FunFam" id="1.25.40.10:FF:000450">
    <property type="entry name" value="Putative pentatricopeptide repeat-containing protein"/>
    <property type="match status" value="1"/>
</dbReference>
<dbReference type="GO" id="GO:0008270">
    <property type="term" value="F:zinc ion binding"/>
    <property type="evidence" value="ECO:0007669"/>
    <property type="project" value="InterPro"/>
</dbReference>
<evidence type="ECO:0000256" key="2">
    <source>
        <dbReference type="PROSITE-ProRule" id="PRU00708"/>
    </source>
</evidence>
<dbReference type="Gene3D" id="1.25.40.10">
    <property type="entry name" value="Tetratricopeptide repeat domain"/>
    <property type="match status" value="4"/>
</dbReference>
<dbReference type="Pfam" id="PF20431">
    <property type="entry name" value="E_motif"/>
    <property type="match status" value="1"/>
</dbReference>
<feature type="repeat" description="PPR" evidence="2">
    <location>
        <begin position="26"/>
        <end position="60"/>
    </location>
</feature>
<sequence>MYSKCALIHNAHQVFDEMPQRTQPPPTVCYNALISGLAFNGRFFEAMELFRQMGRDGVGFNSITLLSVMKSSPPHVGFGMGVHGCSVKTGLDCEVCVVNCLLTMYVRCGMLVFARKVFDEMPERELISWNAMISGYAQNGLATDVLGLYHEMMEGSGVRPDAVTLVSVLSSCAHIGAHGIGREIEGIVLCGEFGFNSFLTNALINMYARCGNLSRARELFDEMPDKNVVSWTAIIVGYGMHGRGETAVELFDGMLQAGIQPDGAAFVSVLSACSHAGLTEKGLEYFNGMEKNYRVNPGLEHYACVVDLLGRAGRLEEAEKLIASMSTEPDGAVWGALLGACKIHGNVKLAELAFEKVIELEPTNVGYYVLLSNIYSKAENLEGVARLRVMIRTRKLKKEPGCSYVEYKNKVHLFMAGDRSHPQVNEIHRMLDELENLVKDADGFSKNDDLGKNEEGIAGTGIHSERLAIAFGLLNTEVGKEILVMKNLRVCGDCHVFIKAASKIVNREIIIRDASRFHHFKGGFVLAKTTGDGHQYIDQGLKT</sequence>
<evidence type="ECO:0000256" key="1">
    <source>
        <dbReference type="ARBA" id="ARBA00022737"/>
    </source>
</evidence>
<dbReference type="SUPFAM" id="SSF48452">
    <property type="entry name" value="TPR-like"/>
    <property type="match status" value="1"/>
</dbReference>
<organism evidence="4 5">
    <name type="scientific">Stephania japonica</name>
    <dbReference type="NCBI Taxonomy" id="461633"/>
    <lineage>
        <taxon>Eukaryota</taxon>
        <taxon>Viridiplantae</taxon>
        <taxon>Streptophyta</taxon>
        <taxon>Embryophyta</taxon>
        <taxon>Tracheophyta</taxon>
        <taxon>Spermatophyta</taxon>
        <taxon>Magnoliopsida</taxon>
        <taxon>Ranunculales</taxon>
        <taxon>Menispermaceae</taxon>
        <taxon>Menispermoideae</taxon>
        <taxon>Cissampelideae</taxon>
        <taxon>Stephania</taxon>
    </lineage>
</organism>
<dbReference type="InterPro" id="IPR046848">
    <property type="entry name" value="E_motif"/>
</dbReference>
<feature type="domain" description="DYW" evidence="3">
    <location>
        <begin position="462"/>
        <end position="524"/>
    </location>
</feature>
<dbReference type="InterPro" id="IPR046960">
    <property type="entry name" value="PPR_At4g14850-like_plant"/>
</dbReference>
<dbReference type="InterPro" id="IPR011990">
    <property type="entry name" value="TPR-like_helical_dom_sf"/>
</dbReference>
<accession>A0AAP0IW06</accession>
<dbReference type="PROSITE" id="PS51375">
    <property type="entry name" value="PPR"/>
    <property type="match status" value="4"/>
</dbReference>
<dbReference type="FunFam" id="1.25.40.10:FF:000090">
    <property type="entry name" value="Pentatricopeptide repeat-containing protein, chloroplastic"/>
    <property type="match status" value="1"/>
</dbReference>
<keyword evidence="1" id="KW-0677">Repeat</keyword>
<dbReference type="Pfam" id="PF14432">
    <property type="entry name" value="DYW_deaminase"/>
    <property type="match status" value="1"/>
</dbReference>
<dbReference type="GO" id="GO:0009451">
    <property type="term" value="P:RNA modification"/>
    <property type="evidence" value="ECO:0007669"/>
    <property type="project" value="InterPro"/>
</dbReference>
<comment type="caution">
    <text evidence="4">The sequence shown here is derived from an EMBL/GenBank/DDBJ whole genome shotgun (WGS) entry which is preliminary data.</text>
</comment>